<evidence type="ECO:0000313" key="1">
    <source>
        <dbReference type="EMBL" id="KAJ0179934.1"/>
    </source>
</evidence>
<organism evidence="1 2">
    <name type="scientific">Dendrolimus kikuchii</name>
    <dbReference type="NCBI Taxonomy" id="765133"/>
    <lineage>
        <taxon>Eukaryota</taxon>
        <taxon>Metazoa</taxon>
        <taxon>Ecdysozoa</taxon>
        <taxon>Arthropoda</taxon>
        <taxon>Hexapoda</taxon>
        <taxon>Insecta</taxon>
        <taxon>Pterygota</taxon>
        <taxon>Neoptera</taxon>
        <taxon>Endopterygota</taxon>
        <taxon>Lepidoptera</taxon>
        <taxon>Glossata</taxon>
        <taxon>Ditrysia</taxon>
        <taxon>Bombycoidea</taxon>
        <taxon>Lasiocampidae</taxon>
        <taxon>Dendrolimus</taxon>
    </lineage>
</organism>
<sequence length="519" mass="60005">MYSIKLSRRNLLLYKFNQTAKQIFKTRSFSENANIHDKCGNNVRLLSYDDLPGPTCYPVIGTLYKYHPLIGDYDADALDKNAWLNWRRYGSLVKEVPGVRLVHVFDPVDIEAVFRQDGRYPARRSHLAMLHYRLSKPHVYNTGGLLATNGPDWWRLRSTFQKNFTSPQSVREHVRNTDIVTQEFIQWIKESNVSHNVDFLPYLNKLNLEVIGMVAFNERFRSFCPEEQAPESRSNKIIKAAFGSNSGVMKLDKGFLWKIFKTPLYKKLAQSQEYLEKVSTKIFMERANFFENKHSEKQYSLLDSFLNQSNLDMKDVIGMMVDILMAAIDTTAYATSFALYHIGRNKDTQEKMFAEIMSLLPTKSTNITPEMLAKAIYLRSVIKESLRLNPVSVGVGRFLQKDIVLKRYLIPKGTVIVTQNMVASRLPQFVNNPLEFKPERWLRGSPEYENIHPFLSLPFGFGPRSCIARRLAEQNMCITLIRLLREFEVTWIGPELGVRTLLINKPDKPVTLCFTPRTC</sequence>
<dbReference type="EMBL" id="CM034393">
    <property type="protein sequence ID" value="KAJ0179934.1"/>
    <property type="molecule type" value="Genomic_DNA"/>
</dbReference>
<protein>
    <submittedName>
        <fullName evidence="1">Uncharacterized protein</fullName>
    </submittedName>
</protein>
<dbReference type="Proteomes" id="UP000824533">
    <property type="component" value="Linkage Group LG07"/>
</dbReference>
<reference evidence="1 2" key="1">
    <citation type="journal article" date="2021" name="Front. Genet.">
        <title>Chromosome-Level Genome Assembly Reveals Significant Gene Expansion in the Toll and IMD Signaling Pathways of Dendrolimus kikuchii.</title>
        <authorList>
            <person name="Zhou J."/>
            <person name="Wu P."/>
            <person name="Xiong Z."/>
            <person name="Liu N."/>
            <person name="Zhao N."/>
            <person name="Ji M."/>
            <person name="Qiu Y."/>
            <person name="Yang B."/>
        </authorList>
    </citation>
    <scope>NUCLEOTIDE SEQUENCE [LARGE SCALE GENOMIC DNA]</scope>
    <source>
        <strain evidence="1">Ann1</strain>
    </source>
</reference>
<keyword evidence="2" id="KW-1185">Reference proteome</keyword>
<evidence type="ECO:0000313" key="2">
    <source>
        <dbReference type="Proteomes" id="UP000824533"/>
    </source>
</evidence>
<accession>A0ACC1D870</accession>
<gene>
    <name evidence="1" type="ORF">K1T71_004525</name>
</gene>
<comment type="caution">
    <text evidence="1">The sequence shown here is derived from an EMBL/GenBank/DDBJ whole genome shotgun (WGS) entry which is preliminary data.</text>
</comment>
<name>A0ACC1D870_9NEOP</name>
<proteinExistence type="predicted"/>